<evidence type="ECO:0000313" key="1">
    <source>
        <dbReference type="EMBL" id="GAA3885232.1"/>
    </source>
</evidence>
<dbReference type="RefSeq" id="WP_345552595.1">
    <property type="nucleotide sequence ID" value="NZ_BAAAZA010000021.1"/>
</dbReference>
<organism evidence="1 2">
    <name type="scientific">Streptomyces lannensis</name>
    <dbReference type="NCBI Taxonomy" id="766498"/>
    <lineage>
        <taxon>Bacteria</taxon>
        <taxon>Bacillati</taxon>
        <taxon>Actinomycetota</taxon>
        <taxon>Actinomycetes</taxon>
        <taxon>Kitasatosporales</taxon>
        <taxon>Streptomycetaceae</taxon>
        <taxon>Streptomyces</taxon>
    </lineage>
</organism>
<comment type="caution">
    <text evidence="1">The sequence shown here is derived from an EMBL/GenBank/DDBJ whole genome shotgun (WGS) entry which is preliminary data.</text>
</comment>
<proteinExistence type="predicted"/>
<sequence length="90" mass="10161">MNDLHTEEDVRGFPRLCLDPGRGVERAPLQLTKVMPQALRDAVEQYVPYLAELREAAELQEEQGRMARQRYADELAAFIHGDEAGPARLA</sequence>
<accession>A0ABP7KQZ3</accession>
<dbReference type="EMBL" id="BAAAZA010000021">
    <property type="protein sequence ID" value="GAA3885232.1"/>
    <property type="molecule type" value="Genomic_DNA"/>
</dbReference>
<dbReference type="Proteomes" id="UP001501563">
    <property type="component" value="Unassembled WGS sequence"/>
</dbReference>
<evidence type="ECO:0000313" key="2">
    <source>
        <dbReference type="Proteomes" id="UP001501563"/>
    </source>
</evidence>
<protein>
    <submittedName>
        <fullName evidence="1">Uncharacterized protein</fullName>
    </submittedName>
</protein>
<keyword evidence="2" id="KW-1185">Reference proteome</keyword>
<name>A0ABP7KQZ3_9ACTN</name>
<reference evidence="2" key="1">
    <citation type="journal article" date="2019" name="Int. J. Syst. Evol. Microbiol.">
        <title>The Global Catalogue of Microorganisms (GCM) 10K type strain sequencing project: providing services to taxonomists for standard genome sequencing and annotation.</title>
        <authorList>
            <consortium name="The Broad Institute Genomics Platform"/>
            <consortium name="The Broad Institute Genome Sequencing Center for Infectious Disease"/>
            <person name="Wu L."/>
            <person name="Ma J."/>
        </authorList>
    </citation>
    <scope>NUCLEOTIDE SEQUENCE [LARGE SCALE GENOMIC DNA]</scope>
    <source>
        <strain evidence="2">JCM 16578</strain>
    </source>
</reference>
<gene>
    <name evidence="1" type="ORF">GCM10022207_60700</name>
</gene>